<dbReference type="Proteomes" id="UP000694380">
    <property type="component" value="Chromosome 1"/>
</dbReference>
<reference evidence="2" key="3">
    <citation type="submission" date="2025-09" db="UniProtKB">
        <authorList>
            <consortium name="Ensembl"/>
        </authorList>
    </citation>
    <scope>IDENTIFICATION</scope>
</reference>
<dbReference type="Ensembl" id="ENSCPBT00000008035.1">
    <property type="protein sequence ID" value="ENSCPBP00000006666.1"/>
    <property type="gene ID" value="ENSCPBG00000005293.1"/>
</dbReference>
<dbReference type="InterPro" id="IPR000477">
    <property type="entry name" value="RT_dom"/>
</dbReference>
<dbReference type="AlphaFoldDB" id="A0A8C3FJK5"/>
<reference evidence="2" key="2">
    <citation type="submission" date="2025-08" db="UniProtKB">
        <authorList>
            <consortium name="Ensembl"/>
        </authorList>
    </citation>
    <scope>IDENTIFICATION</scope>
</reference>
<sequence>MCLESSIMPEKAFDRVEWNFLFQVLSHMGFGPNFLKWIAALYTSPKTAVQVNEVKSPLFELHSGTRQGCSLSPLLFALAMESFAQRTRNNGSITGIKIAGTHQKIALYADVIFT</sequence>
<protein>
    <recommendedName>
        <fullName evidence="1">Reverse transcriptase domain-containing protein</fullName>
    </recommendedName>
</protein>
<dbReference type="PANTHER" id="PTHR31635">
    <property type="entry name" value="REVERSE TRANSCRIPTASE DOMAIN-CONTAINING PROTEIN-RELATED"/>
    <property type="match status" value="1"/>
</dbReference>
<keyword evidence="3" id="KW-1185">Reference proteome</keyword>
<evidence type="ECO:0000259" key="1">
    <source>
        <dbReference type="Pfam" id="PF00078"/>
    </source>
</evidence>
<dbReference type="GeneTree" id="ENSGT00940000163630"/>
<accession>A0A8C3FJK5</accession>
<dbReference type="InterPro" id="IPR043502">
    <property type="entry name" value="DNA/RNA_pol_sf"/>
</dbReference>
<dbReference type="OMA" id="KWIAALY"/>
<proteinExistence type="predicted"/>
<dbReference type="PANTHER" id="PTHR31635:SF196">
    <property type="entry name" value="REVERSE TRANSCRIPTASE DOMAIN-CONTAINING PROTEIN-RELATED"/>
    <property type="match status" value="1"/>
</dbReference>
<organism evidence="2 3">
    <name type="scientific">Chrysemys picta bellii</name>
    <name type="common">Western painted turtle</name>
    <name type="synonym">Emys bellii</name>
    <dbReference type="NCBI Taxonomy" id="8478"/>
    <lineage>
        <taxon>Eukaryota</taxon>
        <taxon>Metazoa</taxon>
        <taxon>Chordata</taxon>
        <taxon>Craniata</taxon>
        <taxon>Vertebrata</taxon>
        <taxon>Euteleostomi</taxon>
        <taxon>Archelosauria</taxon>
        <taxon>Testudinata</taxon>
        <taxon>Testudines</taxon>
        <taxon>Cryptodira</taxon>
        <taxon>Durocryptodira</taxon>
        <taxon>Testudinoidea</taxon>
        <taxon>Emydidae</taxon>
        <taxon>Chrysemys</taxon>
    </lineage>
</organism>
<evidence type="ECO:0000313" key="3">
    <source>
        <dbReference type="Proteomes" id="UP000694380"/>
    </source>
</evidence>
<feature type="domain" description="Reverse transcriptase" evidence="1">
    <location>
        <begin position="10"/>
        <end position="110"/>
    </location>
</feature>
<reference evidence="2" key="1">
    <citation type="journal article" date="2015" name="Genome Biol. Evol.">
        <title>Physical Mapping and Refinement of the Painted Turtle Genome (Chrysemys picta) Inform Amniote Genome Evolution and Challenge Turtle-Bird Chromosomal Conservation.</title>
        <authorList>
            <person name="Badenhorst D."/>
            <person name="Hillier L.W."/>
            <person name="Literman R."/>
            <person name="Montiel E.E."/>
            <person name="Radhakrishnan S."/>
            <person name="Shen Y."/>
            <person name="Minx P."/>
            <person name="Janes D.E."/>
            <person name="Warren W.C."/>
            <person name="Edwards S.V."/>
            <person name="Valenzuela N."/>
        </authorList>
    </citation>
    <scope>NUCLEOTIDE SEQUENCE [LARGE SCALE GENOMIC DNA]</scope>
</reference>
<name>A0A8C3FJK5_CHRPI</name>
<evidence type="ECO:0000313" key="2">
    <source>
        <dbReference type="Ensembl" id="ENSCPBP00000006666.1"/>
    </source>
</evidence>
<dbReference type="Pfam" id="PF00078">
    <property type="entry name" value="RVT_1"/>
    <property type="match status" value="1"/>
</dbReference>
<dbReference type="SUPFAM" id="SSF56672">
    <property type="entry name" value="DNA/RNA polymerases"/>
    <property type="match status" value="1"/>
</dbReference>